<dbReference type="EMBL" id="CP122959">
    <property type="protein sequence ID" value="WGI19765.1"/>
    <property type="molecule type" value="Genomic_DNA"/>
</dbReference>
<protein>
    <submittedName>
        <fullName evidence="1">Uncharacterized protein</fullName>
    </submittedName>
</protein>
<dbReference type="GeneID" id="57133440"/>
<evidence type="ECO:0000313" key="2">
    <source>
        <dbReference type="Proteomes" id="UP001179858"/>
    </source>
</evidence>
<sequence length="59" mass="7083">MTFNHFFYKAIDFYFGLYLLFSSWSIINASISTISWWFDFFCIVLGLWLIIENLITKKG</sequence>
<dbReference type="RefSeq" id="WP_025015921.1">
    <property type="nucleotide sequence ID" value="NZ_CAKMCP010000001.1"/>
</dbReference>
<dbReference type="AlphaFoldDB" id="A0A9N7P6D6"/>
<proteinExistence type="predicted"/>
<dbReference type="Proteomes" id="UP001179858">
    <property type="component" value="Chromosome"/>
</dbReference>
<accession>A0A9N7P6D6</accession>
<organism evidence="1 2">
    <name type="scientific">Latilactobacillus sakei</name>
    <name type="common">Lactobacillus sakei</name>
    <dbReference type="NCBI Taxonomy" id="1599"/>
    <lineage>
        <taxon>Bacteria</taxon>
        <taxon>Bacillati</taxon>
        <taxon>Bacillota</taxon>
        <taxon>Bacilli</taxon>
        <taxon>Lactobacillales</taxon>
        <taxon>Lactobacillaceae</taxon>
        <taxon>Latilactobacillus</taxon>
    </lineage>
</organism>
<name>A0A9N7P6D6_LATSK</name>
<reference evidence="1" key="1">
    <citation type="submission" date="2023-04" db="EMBL/GenBank/DDBJ databases">
        <title>Novel strain of Lactilactobacillus sakei and use thereof.</title>
        <authorList>
            <person name="Kim S.Y."/>
        </authorList>
    </citation>
    <scope>NUCLEOTIDE SEQUENCE</scope>
    <source>
        <strain evidence="1">HUP1</strain>
    </source>
</reference>
<evidence type="ECO:0000313" key="1">
    <source>
        <dbReference type="EMBL" id="WGI19765.1"/>
    </source>
</evidence>
<gene>
    <name evidence="1" type="ORF">QBD03_03380</name>
</gene>